<dbReference type="OrthoDB" id="10264738at2759"/>
<evidence type="ECO:0000259" key="2">
    <source>
        <dbReference type="PROSITE" id="PS51746"/>
    </source>
</evidence>
<dbReference type="OMA" id="MSWRKRS"/>
<dbReference type="KEGG" id="dcr:108221077"/>
<feature type="domain" description="PPM-type phosphatase" evidence="2">
    <location>
        <begin position="52"/>
        <end position="344"/>
    </location>
</feature>
<dbReference type="PROSITE" id="PS51746">
    <property type="entry name" value="PPM_2"/>
    <property type="match status" value="1"/>
</dbReference>
<dbReference type="InterPro" id="IPR001932">
    <property type="entry name" value="PPM-type_phosphatase-like_dom"/>
</dbReference>
<name>A0A162A324_DAUCS</name>
<evidence type="ECO:0000313" key="4">
    <source>
        <dbReference type="EMBL" id="WOH01971.1"/>
    </source>
</evidence>
<evidence type="ECO:0000313" key="5">
    <source>
        <dbReference type="Proteomes" id="UP000077755"/>
    </source>
</evidence>
<dbReference type="EMBL" id="LNRQ01000005">
    <property type="protein sequence ID" value="KZM95422.1"/>
    <property type="molecule type" value="Genomic_DNA"/>
</dbReference>
<evidence type="ECO:0000313" key="3">
    <source>
        <dbReference type="EMBL" id="KZM95422.1"/>
    </source>
</evidence>
<dbReference type="Pfam" id="PF00481">
    <property type="entry name" value="PP2C"/>
    <property type="match status" value="1"/>
</dbReference>
<evidence type="ECO:0000256" key="1">
    <source>
        <dbReference type="SAM" id="MobiDB-lite"/>
    </source>
</evidence>
<dbReference type="InterPro" id="IPR036457">
    <property type="entry name" value="PPM-type-like_dom_sf"/>
</dbReference>
<dbReference type="Gramene" id="KZM95422">
    <property type="protein sequence ID" value="KZM95422"/>
    <property type="gene ID" value="DCAR_018664"/>
</dbReference>
<dbReference type="SUPFAM" id="SSF81606">
    <property type="entry name" value="PP2C-like"/>
    <property type="match status" value="1"/>
</dbReference>
<reference evidence="4" key="2">
    <citation type="submission" date="2022-03" db="EMBL/GenBank/DDBJ databases">
        <title>Draft title - Genomic analysis of global carrot germplasm unveils the trajectory of domestication and the origin of high carotenoid orange carrot.</title>
        <authorList>
            <person name="Iorizzo M."/>
            <person name="Ellison S."/>
            <person name="Senalik D."/>
            <person name="Macko-Podgorni A."/>
            <person name="Grzebelus D."/>
            <person name="Bostan H."/>
            <person name="Rolling W."/>
            <person name="Curaba J."/>
            <person name="Simon P."/>
        </authorList>
    </citation>
    <scope>NUCLEOTIDE SEQUENCE</scope>
    <source>
        <tissue evidence="4">Leaf</tissue>
    </source>
</reference>
<dbReference type="CDD" id="cd00143">
    <property type="entry name" value="PP2Cc"/>
    <property type="match status" value="1"/>
</dbReference>
<reference evidence="3" key="1">
    <citation type="journal article" date="2016" name="Nat. Genet.">
        <title>A high-quality carrot genome assembly provides new insights into carotenoid accumulation and asterid genome evolution.</title>
        <authorList>
            <person name="Iorizzo M."/>
            <person name="Ellison S."/>
            <person name="Senalik D."/>
            <person name="Zeng P."/>
            <person name="Satapoomin P."/>
            <person name="Huang J."/>
            <person name="Bowman M."/>
            <person name="Iovene M."/>
            <person name="Sanseverino W."/>
            <person name="Cavagnaro P."/>
            <person name="Yildiz M."/>
            <person name="Macko-Podgorni A."/>
            <person name="Moranska E."/>
            <person name="Grzebelus E."/>
            <person name="Grzebelus D."/>
            <person name="Ashrafi H."/>
            <person name="Zheng Z."/>
            <person name="Cheng S."/>
            <person name="Spooner D."/>
            <person name="Van Deynze A."/>
            <person name="Simon P."/>
        </authorList>
    </citation>
    <scope>NUCLEOTIDE SEQUENCE [LARGE SCALE GENOMIC DNA]</scope>
    <source>
        <tissue evidence="3">Leaf</tissue>
    </source>
</reference>
<dbReference type="PANTHER" id="PTHR47992">
    <property type="entry name" value="PROTEIN PHOSPHATASE"/>
    <property type="match status" value="1"/>
</dbReference>
<sequence>MGACCSCQIGVERVDGYPVGNHKLGKREIHGDSDVAYGDYGARVRVKGSSKYVSMFSQQGTKGNNQDAMTVWENFVGHKDATFCGVFDGHGPVGHKVAQNVRDNLPSKLSSTLKRTIINDLSSNNSDVNDVQHDPLYNSVKQSIIQSFRGMDEDLDIHDVIDTFSSGTTAVTALRKGRHLLVANLGDSRAVLCTRDNKDEMIPVQLTVDLKPNLPGEFERITKCNGRVFAREKESSVHRVWLPDQDTPGLAMARAFGDFCLKDFGLISVPEIYYRKLTAKDEFVVLATDGVWDVLSNEDVIRIVSSASKRSIAARLLVAHAVRAWRIKYPRAKIDDCAAVCLFFKREVPQFTRSSSEKTQLSLNNSELSPNAEHGDSATEDGLETVLDVELPRRREPKPRHHLAPILEENYATQGYYASAETHQDGLNHRRPTRDHFTEQLV</sequence>
<gene>
    <name evidence="3" type="ORF">DCAR_018664</name>
    <name evidence="4" type="ORF">DCAR_0521358</name>
</gene>
<dbReference type="Gene3D" id="3.60.40.10">
    <property type="entry name" value="PPM-type phosphatase domain"/>
    <property type="match status" value="1"/>
</dbReference>
<dbReference type="GO" id="GO:0004722">
    <property type="term" value="F:protein serine/threonine phosphatase activity"/>
    <property type="evidence" value="ECO:0007669"/>
    <property type="project" value="InterPro"/>
</dbReference>
<feature type="compositionally biased region" description="Polar residues" evidence="1">
    <location>
        <begin position="355"/>
        <end position="369"/>
    </location>
</feature>
<dbReference type="Proteomes" id="UP000077755">
    <property type="component" value="Chromosome 5"/>
</dbReference>
<protein>
    <recommendedName>
        <fullName evidence="2">PPM-type phosphatase domain-containing protein</fullName>
    </recommendedName>
</protein>
<dbReference type="AlphaFoldDB" id="A0A162A324"/>
<dbReference type="SMART" id="SM00332">
    <property type="entry name" value="PP2Cc"/>
    <property type="match status" value="1"/>
</dbReference>
<organism evidence="3">
    <name type="scientific">Daucus carota subsp. sativus</name>
    <name type="common">Carrot</name>
    <dbReference type="NCBI Taxonomy" id="79200"/>
    <lineage>
        <taxon>Eukaryota</taxon>
        <taxon>Viridiplantae</taxon>
        <taxon>Streptophyta</taxon>
        <taxon>Embryophyta</taxon>
        <taxon>Tracheophyta</taxon>
        <taxon>Spermatophyta</taxon>
        <taxon>Magnoliopsida</taxon>
        <taxon>eudicotyledons</taxon>
        <taxon>Gunneridae</taxon>
        <taxon>Pentapetalae</taxon>
        <taxon>asterids</taxon>
        <taxon>campanulids</taxon>
        <taxon>Apiales</taxon>
        <taxon>Apiaceae</taxon>
        <taxon>Apioideae</taxon>
        <taxon>Scandiceae</taxon>
        <taxon>Daucinae</taxon>
        <taxon>Daucus</taxon>
        <taxon>Daucus sect. Daucus</taxon>
    </lineage>
</organism>
<feature type="region of interest" description="Disordered" evidence="1">
    <location>
        <begin position="423"/>
        <end position="442"/>
    </location>
</feature>
<proteinExistence type="predicted"/>
<keyword evidence="5" id="KW-1185">Reference proteome</keyword>
<accession>A0A162A324</accession>
<feature type="region of interest" description="Disordered" evidence="1">
    <location>
        <begin position="355"/>
        <end position="382"/>
    </location>
</feature>
<dbReference type="EMBL" id="CP093347">
    <property type="protein sequence ID" value="WOH01971.1"/>
    <property type="molecule type" value="Genomic_DNA"/>
</dbReference>
<dbReference type="InterPro" id="IPR015655">
    <property type="entry name" value="PP2C"/>
</dbReference>